<dbReference type="InterPro" id="IPR037185">
    <property type="entry name" value="EmrE-like"/>
</dbReference>
<dbReference type="PANTHER" id="PTHR32322:SF2">
    <property type="entry name" value="EAMA DOMAIN-CONTAINING PROTEIN"/>
    <property type="match status" value="1"/>
</dbReference>
<dbReference type="PANTHER" id="PTHR32322">
    <property type="entry name" value="INNER MEMBRANE TRANSPORTER"/>
    <property type="match status" value="1"/>
</dbReference>
<evidence type="ECO:0000256" key="3">
    <source>
        <dbReference type="ARBA" id="ARBA00022692"/>
    </source>
</evidence>
<name>A0A1I7C2K0_9HYPH</name>
<feature type="domain" description="EamA" evidence="7">
    <location>
        <begin position="171"/>
        <end position="306"/>
    </location>
</feature>
<feature type="transmembrane region" description="Helical" evidence="6">
    <location>
        <begin position="163"/>
        <end position="185"/>
    </location>
</feature>
<feature type="transmembrane region" description="Helical" evidence="6">
    <location>
        <begin position="84"/>
        <end position="105"/>
    </location>
</feature>
<evidence type="ECO:0000256" key="1">
    <source>
        <dbReference type="ARBA" id="ARBA00004141"/>
    </source>
</evidence>
<gene>
    <name evidence="8" type="ORF">SAMN05444141_10578</name>
</gene>
<feature type="transmembrane region" description="Helical" evidence="6">
    <location>
        <begin position="197"/>
        <end position="216"/>
    </location>
</feature>
<comment type="similarity">
    <text evidence="2">Belongs to the EamA transporter family.</text>
</comment>
<feature type="domain" description="EamA" evidence="7">
    <location>
        <begin position="30"/>
        <end position="155"/>
    </location>
</feature>
<feature type="transmembrane region" description="Helical" evidence="6">
    <location>
        <begin position="287"/>
        <end position="306"/>
    </location>
</feature>
<reference evidence="9" key="1">
    <citation type="submission" date="2016-10" db="EMBL/GenBank/DDBJ databases">
        <authorList>
            <person name="Varghese N."/>
            <person name="Submissions S."/>
        </authorList>
    </citation>
    <scope>NUCLEOTIDE SEQUENCE [LARGE SCALE GENOMIC DNA]</scope>
    <source>
        <strain evidence="9">DSM 17465</strain>
    </source>
</reference>
<feature type="transmembrane region" description="Helical" evidence="6">
    <location>
        <begin position="25"/>
        <end position="42"/>
    </location>
</feature>
<evidence type="ECO:0000256" key="6">
    <source>
        <dbReference type="SAM" id="Phobius"/>
    </source>
</evidence>
<evidence type="ECO:0000313" key="8">
    <source>
        <dbReference type="EMBL" id="SFT93624.1"/>
    </source>
</evidence>
<evidence type="ECO:0000259" key="7">
    <source>
        <dbReference type="Pfam" id="PF00892"/>
    </source>
</evidence>
<protein>
    <submittedName>
        <fullName evidence="8">EamA-like transporter family protein</fullName>
    </submittedName>
</protein>
<feature type="transmembrane region" description="Helical" evidence="6">
    <location>
        <begin position="111"/>
        <end position="132"/>
    </location>
</feature>
<dbReference type="SUPFAM" id="SSF103481">
    <property type="entry name" value="Multidrug resistance efflux transporter EmrE"/>
    <property type="match status" value="2"/>
</dbReference>
<evidence type="ECO:0000256" key="2">
    <source>
        <dbReference type="ARBA" id="ARBA00007362"/>
    </source>
</evidence>
<accession>A0A1I7C2K0</accession>
<keyword evidence="4 6" id="KW-1133">Transmembrane helix</keyword>
<keyword evidence="3 6" id="KW-0812">Transmembrane</keyword>
<feature type="transmembrane region" description="Helical" evidence="6">
    <location>
        <begin position="54"/>
        <end position="72"/>
    </location>
</feature>
<evidence type="ECO:0000313" key="9">
    <source>
        <dbReference type="Proteomes" id="UP000183371"/>
    </source>
</evidence>
<proteinExistence type="inferred from homology"/>
<feature type="transmembrane region" description="Helical" evidence="6">
    <location>
        <begin position="139"/>
        <end position="157"/>
    </location>
</feature>
<organism evidence="8 9">
    <name type="scientific">Pseudovibrio denitrificans</name>
    <dbReference type="NCBI Taxonomy" id="258256"/>
    <lineage>
        <taxon>Bacteria</taxon>
        <taxon>Pseudomonadati</taxon>
        <taxon>Pseudomonadota</taxon>
        <taxon>Alphaproteobacteria</taxon>
        <taxon>Hyphomicrobiales</taxon>
        <taxon>Stappiaceae</taxon>
        <taxon>Pseudovibrio</taxon>
    </lineage>
</organism>
<feature type="transmembrane region" description="Helical" evidence="6">
    <location>
        <begin position="236"/>
        <end position="257"/>
    </location>
</feature>
<keyword evidence="9" id="KW-1185">Reference proteome</keyword>
<dbReference type="Proteomes" id="UP000183371">
    <property type="component" value="Unassembled WGS sequence"/>
</dbReference>
<evidence type="ECO:0000256" key="4">
    <source>
        <dbReference type="ARBA" id="ARBA00022989"/>
    </source>
</evidence>
<dbReference type="Pfam" id="PF00892">
    <property type="entry name" value="EamA"/>
    <property type="match status" value="2"/>
</dbReference>
<comment type="subcellular location">
    <subcellularLocation>
        <location evidence="1">Membrane</location>
        <topology evidence="1">Multi-pass membrane protein</topology>
    </subcellularLocation>
</comment>
<sequence>MTSASDIDAGAVISQQPQSLSMFDFFLYGTTVFAWGFSWYALKLQAVITPEIALFWRFLFATFLMWGWAKLGGHKLLFPLRAHLSFAALGLLLFSTNFLLFYHGSRELPSGLLSVVFSLASVFNIVLGFVLFRQKVSRALVVGAVLGFSGICLMFYQEIAGSTWNLAALGGLGLCALGTLSFCFGNIVSARATAQKISVISASAWGMVYGTILLGANGLMQGASFDVPFTPEFIWSFLYMVVIGSIVAFGAYLTLLGRIGSARAGYATVMFPIVALGVSTAMEGYTWTITSILGLLFALGGNWIVLSRSAQKK</sequence>
<dbReference type="InterPro" id="IPR000620">
    <property type="entry name" value="EamA_dom"/>
</dbReference>
<dbReference type="EMBL" id="FPBD01000005">
    <property type="protein sequence ID" value="SFT93624.1"/>
    <property type="molecule type" value="Genomic_DNA"/>
</dbReference>
<dbReference type="AlphaFoldDB" id="A0A1I7C2K0"/>
<keyword evidence="5 6" id="KW-0472">Membrane</keyword>
<dbReference type="RefSeq" id="WP_083417036.1">
    <property type="nucleotide sequence ID" value="NZ_FPBD01000005.1"/>
</dbReference>
<dbReference type="InterPro" id="IPR050638">
    <property type="entry name" value="AA-Vitamin_Transporters"/>
</dbReference>
<dbReference type="GO" id="GO:0016020">
    <property type="term" value="C:membrane"/>
    <property type="evidence" value="ECO:0007669"/>
    <property type="project" value="UniProtKB-SubCell"/>
</dbReference>
<evidence type="ECO:0000256" key="5">
    <source>
        <dbReference type="ARBA" id="ARBA00023136"/>
    </source>
</evidence>
<feature type="transmembrane region" description="Helical" evidence="6">
    <location>
        <begin position="264"/>
        <end position="281"/>
    </location>
</feature>